<geneLocation type="plasmid" evidence="7">
    <name>unnamed</name>
</geneLocation>
<evidence type="ECO:0000256" key="4">
    <source>
        <dbReference type="ARBA" id="ARBA00022614"/>
    </source>
</evidence>
<name>A0A896Z9T0_SHIFL</name>
<evidence type="ECO:0000256" key="2">
    <source>
        <dbReference type="ARBA" id="ARBA00009868"/>
    </source>
</evidence>
<sequence length="429" mass="48039">MIKSTNIQVIGSGIMHQINNIHSLTLFSLPVSLSPSCNEYYLKVWSEWEKNGTPGEQRNIAFNRLKICLQNQGAELNLSELDLKTLPDLPPQITTLEIRKNLLTYLPDFPPMLKVIHAQFNQLESLPALPETLEELNVGDNKIKELPYLPETLTHLRIHNNRLHILPLLPPELKLLIVSGNRLDSIPPFPDKLEGLALANNFIEQLPELPFSMNRAVLMNNNLTTLPESVLRLAQNAFVNVAGNPLSGHTMRTLQQITTGPDYSGPQIFFSMGNSATISAPEHSLADAVTAWFPENKQSDVSQIWHAFEHEEHANTFPRSLTAFPIPSLHAIPPDSVNRSLHGWKNSVPLRSFDSSLSLLLLMPLRAVRTVSRSHGTISGKPSWSIRHQKAFSIMIPALCSPWAGKCSASKFWRTLPGIKSELSILWMR</sequence>
<dbReference type="InterPro" id="IPR032674">
    <property type="entry name" value="LRR_E3_ligase_N"/>
</dbReference>
<dbReference type="InterPro" id="IPR001611">
    <property type="entry name" value="Leu-rich_rpt"/>
</dbReference>
<dbReference type="SUPFAM" id="SSF52058">
    <property type="entry name" value="L domain-like"/>
    <property type="match status" value="1"/>
</dbReference>
<reference evidence="7" key="2">
    <citation type="submission" date="2021-03" db="EMBL/GenBank/DDBJ databases">
        <title>Acquisition and loss of CTX-M plasmids in Shigella species associated with MSM transmission in the UK.</title>
        <authorList>
            <person name="Greig D.R."/>
            <person name="Jenkins C."/>
            <person name="Dallman T.J."/>
            <person name="Cowley L.A."/>
        </authorList>
    </citation>
    <scope>NUCLEOTIDE SEQUENCE</scope>
    <source>
        <strain evidence="7">888048</strain>
        <plasmid evidence="7">unnamed</plasmid>
    </source>
</reference>
<evidence type="ECO:0000313" key="7">
    <source>
        <dbReference type="EMBL" id="QSE36669.1"/>
    </source>
</evidence>
<keyword evidence="7" id="KW-0614">Plasmid</keyword>
<proteinExistence type="inferred from homology"/>
<comment type="subcellular location">
    <subcellularLocation>
        <location evidence="1">Secreted</location>
    </subcellularLocation>
</comment>
<evidence type="ECO:0000256" key="1">
    <source>
        <dbReference type="ARBA" id="ARBA00004613"/>
    </source>
</evidence>
<evidence type="ECO:0000259" key="6">
    <source>
        <dbReference type="Pfam" id="PF12468"/>
    </source>
</evidence>
<keyword evidence="5" id="KW-0677">Repeat</keyword>
<dbReference type="SMART" id="SM00364">
    <property type="entry name" value="LRR_BAC"/>
    <property type="match status" value="8"/>
</dbReference>
<accession>A0A896Z9T0</accession>
<dbReference type="Gene3D" id="3.80.10.10">
    <property type="entry name" value="Ribonuclease Inhibitor"/>
    <property type="match status" value="1"/>
</dbReference>
<dbReference type="Gene3D" id="1.20.1270.130">
    <property type="entry name" value="Shigella T3SS effector IpaH domain"/>
    <property type="match status" value="1"/>
</dbReference>
<comment type="similarity">
    <text evidence="2">Belongs to the LRR-containing bacterial E3 ligase family.</text>
</comment>
<organism evidence="7">
    <name type="scientific">Shigella flexneri 3a</name>
    <dbReference type="NCBI Taxonomy" id="424717"/>
    <lineage>
        <taxon>Bacteria</taxon>
        <taxon>Pseudomonadati</taxon>
        <taxon>Pseudomonadota</taxon>
        <taxon>Gammaproteobacteria</taxon>
        <taxon>Enterobacterales</taxon>
        <taxon>Enterobacteriaceae</taxon>
        <taxon>Shigella</taxon>
    </lineage>
</organism>
<dbReference type="AlphaFoldDB" id="A0A896Z9T0"/>
<dbReference type="PANTHER" id="PTHR47114">
    <property type="match status" value="1"/>
</dbReference>
<dbReference type="EMBL" id="MW396862">
    <property type="protein sequence ID" value="QSE36669.1"/>
    <property type="molecule type" value="Genomic_DNA"/>
</dbReference>
<keyword evidence="4" id="KW-0433">Leucine-rich repeat</keyword>
<dbReference type="InterPro" id="IPR051071">
    <property type="entry name" value="LRR-bact_E3_ubiq_ligases"/>
</dbReference>
<gene>
    <name evidence="7" type="ORF">EMBNGEFE_00012</name>
</gene>
<keyword evidence="3" id="KW-0964">Secreted</keyword>
<reference evidence="7" key="1">
    <citation type="submission" date="2020-12" db="EMBL/GenBank/DDBJ databases">
        <authorList>
            <person name="Locke R.K."/>
        </authorList>
    </citation>
    <scope>NUCLEOTIDE SEQUENCE</scope>
    <source>
        <strain evidence="7">888048</strain>
        <plasmid evidence="7">unnamed</plasmid>
    </source>
</reference>
<protein>
    <recommendedName>
        <fullName evidence="6">LRR-containing bacterial E3 ligase N-terminal domain-containing protein</fullName>
    </recommendedName>
</protein>
<dbReference type="Pfam" id="PF12468">
    <property type="entry name" value="LRR_TTSS"/>
    <property type="match status" value="1"/>
</dbReference>
<dbReference type="GO" id="GO:0005576">
    <property type="term" value="C:extracellular region"/>
    <property type="evidence" value="ECO:0007669"/>
    <property type="project" value="UniProtKB-SubCell"/>
</dbReference>
<dbReference type="InterPro" id="IPR032675">
    <property type="entry name" value="LRR_dom_sf"/>
</dbReference>
<feature type="domain" description="LRR-containing bacterial E3 ligase N-terminal" evidence="6">
    <location>
        <begin position="7"/>
        <end position="63"/>
    </location>
</feature>
<evidence type="ECO:0000256" key="3">
    <source>
        <dbReference type="ARBA" id="ARBA00022525"/>
    </source>
</evidence>
<dbReference type="PANTHER" id="PTHR47114:SF2">
    <property type="entry name" value="OLIGODENDROCYTE-MYELIN GLYCOPROTEIN"/>
    <property type="match status" value="1"/>
</dbReference>
<dbReference type="PROSITE" id="PS51450">
    <property type="entry name" value="LRR"/>
    <property type="match status" value="2"/>
</dbReference>
<evidence type="ECO:0000256" key="5">
    <source>
        <dbReference type="ARBA" id="ARBA00022737"/>
    </source>
</evidence>